<evidence type="ECO:0000313" key="2">
    <source>
        <dbReference type="EMBL" id="SHH70598.1"/>
    </source>
</evidence>
<keyword evidence="1" id="KW-0732">Signal</keyword>
<dbReference type="EMBL" id="FQXM01000010">
    <property type="protein sequence ID" value="SHH70598.1"/>
    <property type="molecule type" value="Genomic_DNA"/>
</dbReference>
<organism evidence="2 3">
    <name type="scientific">Clostridium grantii DSM 8605</name>
    <dbReference type="NCBI Taxonomy" id="1121316"/>
    <lineage>
        <taxon>Bacteria</taxon>
        <taxon>Bacillati</taxon>
        <taxon>Bacillota</taxon>
        <taxon>Clostridia</taxon>
        <taxon>Eubacteriales</taxon>
        <taxon>Clostridiaceae</taxon>
        <taxon>Clostridium</taxon>
    </lineage>
</organism>
<accession>A0A1M5V636</accession>
<dbReference type="OrthoDB" id="1954599at2"/>
<feature type="signal peptide" evidence="1">
    <location>
        <begin position="1"/>
        <end position="20"/>
    </location>
</feature>
<dbReference type="RefSeq" id="WP_073338389.1">
    <property type="nucleotide sequence ID" value="NZ_FQXM01000010.1"/>
</dbReference>
<name>A0A1M5V636_9CLOT</name>
<evidence type="ECO:0008006" key="4">
    <source>
        <dbReference type="Google" id="ProtNLM"/>
    </source>
</evidence>
<evidence type="ECO:0000313" key="3">
    <source>
        <dbReference type="Proteomes" id="UP000184447"/>
    </source>
</evidence>
<protein>
    <recommendedName>
        <fullName evidence="4">DUF3221 domain-containing protein</fullName>
    </recommendedName>
</protein>
<gene>
    <name evidence="2" type="ORF">SAMN02745207_02105</name>
</gene>
<feature type="chain" id="PRO_5039114646" description="DUF3221 domain-containing protein" evidence="1">
    <location>
        <begin position="21"/>
        <end position="120"/>
    </location>
</feature>
<dbReference type="Proteomes" id="UP000184447">
    <property type="component" value="Unassembled WGS sequence"/>
</dbReference>
<proteinExistence type="predicted"/>
<sequence length="120" mass="13630">MKAKIFVVFFISFMCFTGFCNNVYGLTNAVPENEQKEVKKDKYEMVTGKIKKIIVKDKKRSLLIADEKGNEYIFHIGEYTIVTTFDELKIGDEVDIIFNGILTMSIPPQGNAIIINALKV</sequence>
<evidence type="ECO:0000256" key="1">
    <source>
        <dbReference type="SAM" id="SignalP"/>
    </source>
</evidence>
<keyword evidence="3" id="KW-1185">Reference proteome</keyword>
<dbReference type="AlphaFoldDB" id="A0A1M5V636"/>
<reference evidence="2 3" key="1">
    <citation type="submission" date="2016-11" db="EMBL/GenBank/DDBJ databases">
        <authorList>
            <person name="Jaros S."/>
            <person name="Januszkiewicz K."/>
            <person name="Wedrychowicz H."/>
        </authorList>
    </citation>
    <scope>NUCLEOTIDE SEQUENCE [LARGE SCALE GENOMIC DNA]</scope>
    <source>
        <strain evidence="2 3">DSM 8605</strain>
    </source>
</reference>